<dbReference type="InterPro" id="IPR025470">
    <property type="entry name" value="DUF4321"/>
</dbReference>
<keyword evidence="1" id="KW-1133">Transmembrane helix</keyword>
<reference evidence="2 3" key="1">
    <citation type="journal article" date="2021" name="ISME Commun">
        <title>Automated analysis of genomic sequences facilitates high-throughput and comprehensive description of bacteria.</title>
        <authorList>
            <person name="Hitch T.C.A."/>
        </authorList>
    </citation>
    <scope>NUCLEOTIDE SEQUENCE [LARGE SCALE GENOMIC DNA]</scope>
    <source>
        <strain evidence="2 3">Sanger_31</strain>
    </source>
</reference>
<keyword evidence="1" id="KW-0472">Membrane</keyword>
<keyword evidence="1" id="KW-0812">Transmembrane</keyword>
<dbReference type="AlphaFoldDB" id="A0AAE3II68"/>
<feature type="transmembrane region" description="Helical" evidence="1">
    <location>
        <begin position="61"/>
        <end position="80"/>
    </location>
</feature>
<evidence type="ECO:0000313" key="3">
    <source>
        <dbReference type="Proteomes" id="UP001208131"/>
    </source>
</evidence>
<sequence length="87" mass="9637">MKNFKKTFAFIFFMLAGIILGAFIAYVCEGKDYVGWLAWGKNVGVESFAIDLYVIKFNIGLMVHATISQIFTIAAALIVFSKTCKGL</sequence>
<organism evidence="2 3">
    <name type="scientific">Hominimerdicola aceti</name>
    <dbReference type="NCBI Taxonomy" id="2981726"/>
    <lineage>
        <taxon>Bacteria</taxon>
        <taxon>Bacillati</taxon>
        <taxon>Bacillota</taxon>
        <taxon>Clostridia</taxon>
        <taxon>Eubacteriales</taxon>
        <taxon>Oscillospiraceae</taxon>
        <taxon>Hominimerdicola</taxon>
    </lineage>
</organism>
<gene>
    <name evidence="2" type="ORF">OCV57_08220</name>
</gene>
<proteinExistence type="predicted"/>
<dbReference type="RefSeq" id="WP_038672732.1">
    <property type="nucleotide sequence ID" value="NZ_JAOQJZ010000007.1"/>
</dbReference>
<evidence type="ECO:0000256" key="1">
    <source>
        <dbReference type="SAM" id="Phobius"/>
    </source>
</evidence>
<comment type="caution">
    <text evidence="2">The sequence shown here is derived from an EMBL/GenBank/DDBJ whole genome shotgun (WGS) entry which is preliminary data.</text>
</comment>
<keyword evidence="3" id="KW-1185">Reference proteome</keyword>
<accession>A0AAE3II68</accession>
<feature type="transmembrane region" description="Helical" evidence="1">
    <location>
        <begin position="7"/>
        <end position="27"/>
    </location>
</feature>
<name>A0AAE3II68_9FIRM</name>
<dbReference type="EMBL" id="JAOQJZ010000007">
    <property type="protein sequence ID" value="MCU6705909.1"/>
    <property type="molecule type" value="Genomic_DNA"/>
</dbReference>
<dbReference type="Proteomes" id="UP001208131">
    <property type="component" value="Unassembled WGS sequence"/>
</dbReference>
<evidence type="ECO:0000313" key="2">
    <source>
        <dbReference type="EMBL" id="MCU6705909.1"/>
    </source>
</evidence>
<dbReference type="Pfam" id="PF14209">
    <property type="entry name" value="DUF4321"/>
    <property type="match status" value="1"/>
</dbReference>
<protein>
    <submittedName>
        <fullName evidence="2">DUF4321 domain-containing protein</fullName>
    </submittedName>
</protein>